<reference evidence="1" key="1">
    <citation type="submission" date="2023-04" db="EMBL/GenBank/DDBJ databases">
        <title>A chromosome-level genome assembly of the parasitoid wasp Eretmocerus hayati.</title>
        <authorList>
            <person name="Zhong Y."/>
            <person name="Liu S."/>
            <person name="Liu Y."/>
        </authorList>
    </citation>
    <scope>NUCLEOTIDE SEQUENCE</scope>
    <source>
        <strain evidence="1">ZJU_SS_LIU_2023</strain>
    </source>
</reference>
<gene>
    <name evidence="1" type="ORF">QAD02_024383</name>
</gene>
<evidence type="ECO:0000313" key="1">
    <source>
        <dbReference type="EMBL" id="KAJ8688588.1"/>
    </source>
</evidence>
<organism evidence="1 2">
    <name type="scientific">Eretmocerus hayati</name>
    <dbReference type="NCBI Taxonomy" id="131215"/>
    <lineage>
        <taxon>Eukaryota</taxon>
        <taxon>Metazoa</taxon>
        <taxon>Ecdysozoa</taxon>
        <taxon>Arthropoda</taxon>
        <taxon>Hexapoda</taxon>
        <taxon>Insecta</taxon>
        <taxon>Pterygota</taxon>
        <taxon>Neoptera</taxon>
        <taxon>Endopterygota</taxon>
        <taxon>Hymenoptera</taxon>
        <taxon>Apocrita</taxon>
        <taxon>Proctotrupomorpha</taxon>
        <taxon>Chalcidoidea</taxon>
        <taxon>Aphelinidae</taxon>
        <taxon>Aphelininae</taxon>
        <taxon>Eretmocerus</taxon>
    </lineage>
</organism>
<sequence length="505" mass="57910">MFFHHLIAGIFVLMTVGLMGLVMGCLIMVTQPYEFIFQWKATFGPGGEIYEIWRAPPVDLYLKVYLFNVTNHKEYMARNDTKIKFQQIGPYVYKEMLEHGNVTFNGNGTVTAVPMHPLKFVPELSNGTEEDFVIMPNIALLSIANVMKDSFFVTRMGLNSLIVSSNTQPLVNMTAKEFMFGYRSTLVSVGNSFLPGWIKFEKLGLIDRMYDFEGDYETVYTGETDVRPNETLRFFRKSLCRSASMVQTGEKIVKGLHTYRYKFKDHELDNGRVNPENKCFCRNDHCLPYGLIDVTDCYYGFPIALSYPHFYQTDPKMLEAVEGLNPVKDIHESYFYINPRSGLPVDIAFRFQINMALQDISAISNVDGFSNLVLPLLWFEIGMHDLPPSLYYRFFFYLNVLPTVQELGIYCLFLGGGICLIWSVWKILTYKPTSDPSATSQLIEAERRKRLNEYFNSAASDRRPSLRSKEMDVYFNSLLSTKEEEAATIDPALLEAIPDLKEVTV</sequence>
<dbReference type="Proteomes" id="UP001239111">
    <property type="component" value="Chromosome 1"/>
</dbReference>
<keyword evidence="2" id="KW-1185">Reference proteome</keyword>
<name>A0ACC2Q068_9HYME</name>
<proteinExistence type="predicted"/>
<accession>A0ACC2Q068</accession>
<comment type="caution">
    <text evidence="1">The sequence shown here is derived from an EMBL/GenBank/DDBJ whole genome shotgun (WGS) entry which is preliminary data.</text>
</comment>
<dbReference type="EMBL" id="CM056741">
    <property type="protein sequence ID" value="KAJ8688588.1"/>
    <property type="molecule type" value="Genomic_DNA"/>
</dbReference>
<evidence type="ECO:0000313" key="2">
    <source>
        <dbReference type="Proteomes" id="UP001239111"/>
    </source>
</evidence>
<protein>
    <submittedName>
        <fullName evidence="1">Uncharacterized protein</fullName>
    </submittedName>
</protein>